<dbReference type="PANTHER" id="PTHR38116">
    <property type="entry name" value="CHROMOSOME 7, WHOLE GENOME SHOTGUN SEQUENCE"/>
    <property type="match status" value="1"/>
</dbReference>
<dbReference type="InterPro" id="IPR021833">
    <property type="entry name" value="DUF3425"/>
</dbReference>
<evidence type="ECO:0000313" key="3">
    <source>
        <dbReference type="Proteomes" id="UP000054266"/>
    </source>
</evidence>
<feature type="region of interest" description="Disordered" evidence="1">
    <location>
        <begin position="34"/>
        <end position="68"/>
    </location>
</feature>
<evidence type="ECO:0000313" key="2">
    <source>
        <dbReference type="EMBL" id="KIW66231.1"/>
    </source>
</evidence>
<dbReference type="AlphaFoldDB" id="A0A0D2CLV5"/>
<organism evidence="2 3">
    <name type="scientific">Phialophora macrospora</name>
    <dbReference type="NCBI Taxonomy" id="1851006"/>
    <lineage>
        <taxon>Eukaryota</taxon>
        <taxon>Fungi</taxon>
        <taxon>Dikarya</taxon>
        <taxon>Ascomycota</taxon>
        <taxon>Pezizomycotina</taxon>
        <taxon>Eurotiomycetes</taxon>
        <taxon>Chaetothyriomycetidae</taxon>
        <taxon>Chaetothyriales</taxon>
        <taxon>Herpotrichiellaceae</taxon>
        <taxon>Phialophora</taxon>
    </lineage>
</organism>
<keyword evidence="3" id="KW-1185">Reference proteome</keyword>
<reference evidence="2 3" key="1">
    <citation type="submission" date="2015-01" db="EMBL/GenBank/DDBJ databases">
        <title>The Genome Sequence of Capronia semiimmersa CBS27337.</title>
        <authorList>
            <consortium name="The Broad Institute Genomics Platform"/>
            <person name="Cuomo C."/>
            <person name="de Hoog S."/>
            <person name="Gorbushina A."/>
            <person name="Stielow B."/>
            <person name="Teixiera M."/>
            <person name="Abouelleil A."/>
            <person name="Chapman S.B."/>
            <person name="Priest M."/>
            <person name="Young S.K."/>
            <person name="Wortman J."/>
            <person name="Nusbaum C."/>
            <person name="Birren B."/>
        </authorList>
    </citation>
    <scope>NUCLEOTIDE SEQUENCE [LARGE SCALE GENOMIC DNA]</scope>
    <source>
        <strain evidence="2 3">CBS 27337</strain>
    </source>
</reference>
<name>A0A0D2CLV5_9EURO</name>
<dbReference type="STRING" id="5601.A0A0D2CLV5"/>
<gene>
    <name evidence="2" type="ORF">PV04_08431</name>
</gene>
<evidence type="ECO:0008006" key="4">
    <source>
        <dbReference type="Google" id="ProtNLM"/>
    </source>
</evidence>
<dbReference type="HOGENOM" id="CLU_033726_0_2_1"/>
<feature type="compositionally biased region" description="Basic residues" evidence="1">
    <location>
        <begin position="37"/>
        <end position="52"/>
    </location>
</feature>
<dbReference type="Proteomes" id="UP000054266">
    <property type="component" value="Unassembled WGS sequence"/>
</dbReference>
<evidence type="ECO:0000256" key="1">
    <source>
        <dbReference type="SAM" id="MobiDB-lite"/>
    </source>
</evidence>
<proteinExistence type="predicted"/>
<dbReference type="PANTHER" id="PTHR38116:SF5">
    <property type="entry name" value="BZIP DOMAIN-CONTAINING PROTEIN"/>
    <property type="match status" value="1"/>
</dbReference>
<protein>
    <recommendedName>
        <fullName evidence="4">BZIP domain-containing protein</fullName>
    </recommendedName>
</protein>
<dbReference type="EMBL" id="KN846960">
    <property type="protein sequence ID" value="KIW66231.1"/>
    <property type="molecule type" value="Genomic_DNA"/>
</dbReference>
<sequence length="354" mass="40547">MALVKKQDHSPLDITLMGHPEARNVGELWAGKTNTKERRRLQNRLNRRAYRRRQAEQKLSQKRTMAEAGIEPEPKMNRAFRVPGVTVFALDVRYNQIPRNQFSLASLVSSAGTSPGEGEAAMFLTPQRHLRHLQSWCRKFEETMQQAGLISVELDEGNSPTDSDAVQLEEVLVEVGNSRYPNLISDSEDQLINLMYYNVFRGLSKNIRALNLDLKSMTSWDYTSPFVSGKVDISTLAPDFRPTYLQRTVPHHACFDIFPDSVVRDNAIVYWYIEKHPLEERLCMAVAGRHTWHQIDLALKCGCILWGEPDVAESWEVTEGFARDWPFLVRGAVRLEAATNRYRAFRGEPPIRFA</sequence>
<dbReference type="Pfam" id="PF11905">
    <property type="entry name" value="DUF3425"/>
    <property type="match status" value="1"/>
</dbReference>
<accession>A0A0D2CLV5</accession>